<dbReference type="EMBL" id="JAKWFO010000014">
    <property type="protein sequence ID" value="KAI9632838.1"/>
    <property type="molecule type" value="Genomic_DNA"/>
</dbReference>
<sequence length="308" mass="33367">MKFTPLLAFLAIAAPCALAIFDIEIFADVPTLSIFGVNGDRASLRFRSTESREFLLVATSREMEGTTNALPALEPGNASFGHESDGMKVNAVYKAADGVQCRIEGFSSRVSPAGDRPGAFVWTLAGLADKGAKPCEEQDGLRLVCLEVMKDGKPVADVKQLLLATLAISAPAVLATLNIKIKAQDPTLSIFGVDGDREWLAFQSNKHREFLLIATSQDYMTYLPGLKPGNASFRHRSDKMQVDCHIEGFPASSDPNDARPISWNWTLASLADTSAKPCVTLDGMKLVCLDVIEVDTKVVLSDRKQLCM</sequence>
<evidence type="ECO:0000313" key="3">
    <source>
        <dbReference type="Proteomes" id="UP001164286"/>
    </source>
</evidence>
<organism evidence="2 3">
    <name type="scientific">Dioszegia hungarica</name>
    <dbReference type="NCBI Taxonomy" id="4972"/>
    <lineage>
        <taxon>Eukaryota</taxon>
        <taxon>Fungi</taxon>
        <taxon>Dikarya</taxon>
        <taxon>Basidiomycota</taxon>
        <taxon>Agaricomycotina</taxon>
        <taxon>Tremellomycetes</taxon>
        <taxon>Tremellales</taxon>
        <taxon>Bulleribasidiaceae</taxon>
        <taxon>Dioszegia</taxon>
    </lineage>
</organism>
<evidence type="ECO:0000313" key="2">
    <source>
        <dbReference type="EMBL" id="KAI9632838.1"/>
    </source>
</evidence>
<evidence type="ECO:0000256" key="1">
    <source>
        <dbReference type="SAM" id="SignalP"/>
    </source>
</evidence>
<name>A0AA38H278_9TREE</name>
<dbReference type="RefSeq" id="XP_052942615.1">
    <property type="nucleotide sequence ID" value="XM_053088080.1"/>
</dbReference>
<dbReference type="GeneID" id="77727285"/>
<dbReference type="Proteomes" id="UP001164286">
    <property type="component" value="Unassembled WGS sequence"/>
</dbReference>
<comment type="caution">
    <text evidence="2">The sequence shown here is derived from an EMBL/GenBank/DDBJ whole genome shotgun (WGS) entry which is preliminary data.</text>
</comment>
<reference evidence="2" key="1">
    <citation type="journal article" date="2022" name="G3 (Bethesda)">
        <title>High quality genome of the basidiomycete yeast Dioszegia hungarica PDD-24b-2 isolated from cloud water.</title>
        <authorList>
            <person name="Jarrige D."/>
            <person name="Haridas S."/>
            <person name="Bleykasten-Grosshans C."/>
            <person name="Joly M."/>
            <person name="Nadalig T."/>
            <person name="Sancelme M."/>
            <person name="Vuilleumier S."/>
            <person name="Grigoriev I.V."/>
            <person name="Amato P."/>
            <person name="Bringel F."/>
        </authorList>
    </citation>
    <scope>NUCLEOTIDE SEQUENCE</scope>
    <source>
        <strain evidence="2">PDD-24b-2</strain>
    </source>
</reference>
<gene>
    <name evidence="2" type="ORF">MKK02DRAFT_30567</name>
</gene>
<keyword evidence="1" id="KW-0732">Signal</keyword>
<protein>
    <submittedName>
        <fullName evidence="2">Uncharacterized protein</fullName>
    </submittedName>
</protein>
<accession>A0AA38H278</accession>
<proteinExistence type="predicted"/>
<keyword evidence="3" id="KW-1185">Reference proteome</keyword>
<feature type="chain" id="PRO_5041439204" evidence="1">
    <location>
        <begin position="20"/>
        <end position="308"/>
    </location>
</feature>
<dbReference type="AlphaFoldDB" id="A0AA38H278"/>
<feature type="signal peptide" evidence="1">
    <location>
        <begin position="1"/>
        <end position="19"/>
    </location>
</feature>